<protein>
    <recommendedName>
        <fullName evidence="1">Hemerythrin-like domain-containing protein</fullName>
    </recommendedName>
</protein>
<dbReference type="PANTHER" id="PTHR38048">
    <property type="entry name" value="EXPRESSED PROTEIN"/>
    <property type="match status" value="1"/>
</dbReference>
<dbReference type="PANTHER" id="PTHR38048:SF1">
    <property type="entry name" value="HEMERYTHRIN-LIKE DOMAIN-CONTAINING PROTEIN"/>
    <property type="match status" value="1"/>
</dbReference>
<dbReference type="InterPro" id="IPR012312">
    <property type="entry name" value="Hemerythrin-like"/>
</dbReference>
<comment type="caution">
    <text evidence="2">The sequence shown here is derived from an EMBL/GenBank/DDBJ whole genome shotgun (WGS) entry which is preliminary data.</text>
</comment>
<reference evidence="2" key="1">
    <citation type="submission" date="2020-11" db="EMBL/GenBank/DDBJ databases">
        <authorList>
            <consortium name="DOE Joint Genome Institute"/>
            <person name="Ahrendt S."/>
            <person name="Riley R."/>
            <person name="Andreopoulos W."/>
            <person name="Labutti K."/>
            <person name="Pangilinan J."/>
            <person name="Ruiz-Duenas F.J."/>
            <person name="Barrasa J.M."/>
            <person name="Sanchez-Garcia M."/>
            <person name="Camarero S."/>
            <person name="Miyauchi S."/>
            <person name="Serrano A."/>
            <person name="Linde D."/>
            <person name="Babiker R."/>
            <person name="Drula E."/>
            <person name="Ayuso-Fernandez I."/>
            <person name="Pacheco R."/>
            <person name="Padilla G."/>
            <person name="Ferreira P."/>
            <person name="Barriuso J."/>
            <person name="Kellner H."/>
            <person name="Castanera R."/>
            <person name="Alfaro M."/>
            <person name="Ramirez L."/>
            <person name="Pisabarro A.G."/>
            <person name="Kuo A."/>
            <person name="Tritt A."/>
            <person name="Lipzen A."/>
            <person name="He G."/>
            <person name="Yan M."/>
            <person name="Ng V."/>
            <person name="Cullen D."/>
            <person name="Martin F."/>
            <person name="Rosso M.-N."/>
            <person name="Henrissat B."/>
            <person name="Hibbett D."/>
            <person name="Martinez A.T."/>
            <person name="Grigoriev I.V."/>
        </authorList>
    </citation>
    <scope>NUCLEOTIDE SEQUENCE</scope>
    <source>
        <strain evidence="2">CBS 506.95</strain>
    </source>
</reference>
<dbReference type="Pfam" id="PF01814">
    <property type="entry name" value="Hemerythrin"/>
    <property type="match status" value="1"/>
</dbReference>
<feature type="domain" description="Hemerythrin-like" evidence="1">
    <location>
        <begin position="52"/>
        <end position="182"/>
    </location>
</feature>
<dbReference type="Gene3D" id="1.20.120.520">
    <property type="entry name" value="nmb1532 protein domain like"/>
    <property type="match status" value="1"/>
</dbReference>
<evidence type="ECO:0000259" key="1">
    <source>
        <dbReference type="Pfam" id="PF01814"/>
    </source>
</evidence>
<dbReference type="AlphaFoldDB" id="A0A9P6JR36"/>
<dbReference type="OrthoDB" id="10044044at2759"/>
<dbReference type="InterPro" id="IPR053206">
    <property type="entry name" value="Dimeric_xanthone_biosynth"/>
</dbReference>
<dbReference type="Proteomes" id="UP000807306">
    <property type="component" value="Unassembled WGS sequence"/>
</dbReference>
<keyword evidence="3" id="KW-1185">Reference proteome</keyword>
<accession>A0A9P6JR36</accession>
<evidence type="ECO:0000313" key="3">
    <source>
        <dbReference type="Proteomes" id="UP000807306"/>
    </source>
</evidence>
<dbReference type="EMBL" id="MU157846">
    <property type="protein sequence ID" value="KAF9529354.1"/>
    <property type="molecule type" value="Genomic_DNA"/>
</dbReference>
<evidence type="ECO:0000313" key="2">
    <source>
        <dbReference type="EMBL" id="KAF9529354.1"/>
    </source>
</evidence>
<name>A0A9P6JR36_9AGAR</name>
<proteinExistence type="predicted"/>
<dbReference type="CDD" id="cd12108">
    <property type="entry name" value="Hr-like"/>
    <property type="match status" value="1"/>
</dbReference>
<organism evidence="2 3">
    <name type="scientific">Crepidotus variabilis</name>
    <dbReference type="NCBI Taxonomy" id="179855"/>
    <lineage>
        <taxon>Eukaryota</taxon>
        <taxon>Fungi</taxon>
        <taxon>Dikarya</taxon>
        <taxon>Basidiomycota</taxon>
        <taxon>Agaricomycotina</taxon>
        <taxon>Agaricomycetes</taxon>
        <taxon>Agaricomycetidae</taxon>
        <taxon>Agaricales</taxon>
        <taxon>Agaricineae</taxon>
        <taxon>Crepidotaceae</taxon>
        <taxon>Crepidotus</taxon>
    </lineage>
</organism>
<gene>
    <name evidence="2" type="ORF">CPB83DRAFT_852521</name>
</gene>
<sequence>MSISKLWTLTRPAFALVSRRTMSTPTSDTNTTDAPLFASPQEERKWNQLSAQMSNFHNYFKQEFNQLYKLADGSYERRGLSLTDYLDTARSLDHHLTMHHTIEERFFFPRLAKKLPQFDKNSQDRAHLESHEGIHQGLVNLMALVSKFEEDQTSYSPVEMRACLDSFRDVLFNHLDEEVEDLKGSNLKKHFTLQEFNGLLMH</sequence>